<dbReference type="InterPro" id="IPR013658">
    <property type="entry name" value="SGL"/>
</dbReference>
<dbReference type="Pfam" id="PF08450">
    <property type="entry name" value="SGL"/>
    <property type="match status" value="1"/>
</dbReference>
<dbReference type="SUPFAM" id="SSF51126">
    <property type="entry name" value="Pectin lyase-like"/>
    <property type="match status" value="2"/>
</dbReference>
<evidence type="ECO:0000313" key="4">
    <source>
        <dbReference type="EMBL" id="RDC54909.1"/>
    </source>
</evidence>
<dbReference type="PANTHER" id="PTHR47572">
    <property type="entry name" value="LIPOPROTEIN-RELATED"/>
    <property type="match status" value="1"/>
</dbReference>
<dbReference type="EMBL" id="QPKV01000009">
    <property type="protein sequence ID" value="RDC54909.1"/>
    <property type="molecule type" value="Genomic_DNA"/>
</dbReference>
<dbReference type="Gene3D" id="2.120.10.30">
    <property type="entry name" value="TolB, C-terminal domain"/>
    <property type="match status" value="1"/>
</dbReference>
<proteinExistence type="predicted"/>
<gene>
    <name evidence="4" type="ORF">DU508_19025</name>
</gene>
<dbReference type="Pfam" id="PF12708">
    <property type="entry name" value="Pect-lyase_RHGA_epim"/>
    <property type="match status" value="2"/>
</dbReference>
<dbReference type="InterPro" id="IPR051262">
    <property type="entry name" value="SMP-30/CGR1_Lactonase"/>
</dbReference>
<dbReference type="GO" id="GO:0016787">
    <property type="term" value="F:hydrolase activity"/>
    <property type="evidence" value="ECO:0007669"/>
    <property type="project" value="UniProtKB-KW"/>
</dbReference>
<comment type="caution">
    <text evidence="4">The sequence shown here is derived from an EMBL/GenBank/DDBJ whole genome shotgun (WGS) entry which is preliminary data.</text>
</comment>
<keyword evidence="5" id="KW-1185">Reference proteome</keyword>
<feature type="domain" description="SMP-30/Gluconolactonase/LRE-like region" evidence="2">
    <location>
        <begin position="884"/>
        <end position="990"/>
    </location>
</feature>
<evidence type="ECO:0000256" key="1">
    <source>
        <dbReference type="ARBA" id="ARBA00022801"/>
    </source>
</evidence>
<evidence type="ECO:0000259" key="3">
    <source>
        <dbReference type="Pfam" id="PF12708"/>
    </source>
</evidence>
<dbReference type="InterPro" id="IPR011050">
    <property type="entry name" value="Pectin_lyase_fold/virulence"/>
</dbReference>
<dbReference type="InterPro" id="IPR024535">
    <property type="entry name" value="RHGA/B-epi-like_pectate_lyase"/>
</dbReference>
<dbReference type="Proteomes" id="UP000253961">
    <property type="component" value="Unassembled WGS sequence"/>
</dbReference>
<evidence type="ECO:0000313" key="5">
    <source>
        <dbReference type="Proteomes" id="UP000253961"/>
    </source>
</evidence>
<dbReference type="InterPro" id="IPR012334">
    <property type="entry name" value="Pectin_lyas_fold"/>
</dbReference>
<name>A0A369PW44_9SPHI</name>
<protein>
    <submittedName>
        <fullName evidence="4">Gluconolaconase</fullName>
    </submittedName>
</protein>
<dbReference type="OrthoDB" id="241638at2"/>
<organism evidence="4 5">
    <name type="scientific">Pedobacter chinensis</name>
    <dbReference type="NCBI Taxonomy" id="2282421"/>
    <lineage>
        <taxon>Bacteria</taxon>
        <taxon>Pseudomonadati</taxon>
        <taxon>Bacteroidota</taxon>
        <taxon>Sphingobacteriia</taxon>
        <taxon>Sphingobacteriales</taxon>
        <taxon>Sphingobacteriaceae</taxon>
        <taxon>Pedobacter</taxon>
    </lineage>
</organism>
<dbReference type="RefSeq" id="WP_115404357.1">
    <property type="nucleotide sequence ID" value="NZ_QPKV01000009.1"/>
</dbReference>
<keyword evidence="1" id="KW-0378">Hydrolase</keyword>
<dbReference type="SUPFAM" id="SSF63829">
    <property type="entry name" value="Calcium-dependent phosphotriesterase"/>
    <property type="match status" value="1"/>
</dbReference>
<feature type="domain" description="Rhamnogalacturonase A/B/Epimerase-like pectate lyase" evidence="3">
    <location>
        <begin position="381"/>
        <end position="574"/>
    </location>
</feature>
<sequence length="999" mass="112175">MKLKIWLSFSILFLLKTLVFGADYPKSKSFYKQKLNDPNATYFTPENFKITTDGKTDISDELQTAINQLKTKNNFGILFIPEGKYLISKTIYIPNAIRLIGYGNNRPLFILAKNAPGFQEPVATDKGKSKYMFWFTGGIIQEGQPFRDASAGTFYSALSNVDIKIENGNPQAVALRTHYAQHSFIAHVDIDAGNAKAGMFEVGNEMEDVRFFGGDYGIYTTKPSPGWQFMMIDTYFEGQKKSAIKTQEAGLTIVRMKVKNVPCVIDVDSNYHEKIFIENSQFENVKGAAIITSNENNAFNGVVLRNVDCKNVPLLVSYRMSKTVTKGVSNIYKVKNFVYGLQIDDLGKEAGYKTSQDFQVLSAFPKPVVKDIPDFPAIQTWVNLKTLGAKGDGETDDTKVIQEAIERYENIYVPQGWYKVSETIKLKKNTFLIGLSPIATQFILADNTQAFGGFGAPKALIEAPKDGSNILTGIGLNTGVYNTRAVACKWMAGSNSFMNDVKFIGGHGTMNPGVQQARNPNAGGNRPSQSNRILQGKDSAWDSQYWSLWITDGGGGIFKNIWTANTFSTSGLYVSDTSTPSSIYAMSIEHHVRNEVRFNRVANWKIYAMQLEEESRESLDVLPMEIDHCDNLIFANFYMFRVIRVNTPTAYGIRTWSSKNIEFLNVHNYAQTKYSATVPIYDINTATEVRPWEFTRLFIGAEQTRNKTATNQVPQLLVKGFEFADGITKDSKGNIFFSESRMRRIYKWSVAQHELSLIADFPWEPLSLSVDKQDNLLVVFKYLPTPGYLVNGKPEEFPSPADASGTSFNGYGNSGYGVWVYSIDPDQPEKSIQLLKRMAMGSIQKVHKVLYPANRWRDFHDFNRVVLNKPTEMFVAPDGVTVIPVVYDLARSNSLVEGFPGKTLYATDEYDKRTVQLQVNDQGYLSDLKYFVEKGEFNSCLDQDGNLYVADGQIYVFDQSGKQINQINVPERPVNIMFGGQDGKTLFITSRSSLFSIKP</sequence>
<accession>A0A369PW44</accession>
<dbReference type="InterPro" id="IPR011042">
    <property type="entry name" value="6-blade_b-propeller_TolB-like"/>
</dbReference>
<reference evidence="4 5" key="1">
    <citation type="submission" date="2018-07" db="EMBL/GenBank/DDBJ databases">
        <title>Pedobacter sp. nov., isolated from soil.</title>
        <authorList>
            <person name="Zhou L.Y."/>
            <person name="Du Z.J."/>
        </authorList>
    </citation>
    <scope>NUCLEOTIDE SEQUENCE [LARGE SCALE GENOMIC DNA]</scope>
    <source>
        <strain evidence="4 5">JDX94</strain>
    </source>
</reference>
<feature type="domain" description="Rhamnogalacturonase A/B/Epimerase-like pectate lyase" evidence="3">
    <location>
        <begin position="48"/>
        <end position="260"/>
    </location>
</feature>
<dbReference type="PANTHER" id="PTHR47572:SF4">
    <property type="entry name" value="LACTONASE DRP35"/>
    <property type="match status" value="1"/>
</dbReference>
<dbReference type="AlphaFoldDB" id="A0A369PW44"/>
<evidence type="ECO:0000259" key="2">
    <source>
        <dbReference type="Pfam" id="PF08450"/>
    </source>
</evidence>
<dbReference type="Gene3D" id="2.160.20.10">
    <property type="entry name" value="Single-stranded right-handed beta-helix, Pectin lyase-like"/>
    <property type="match status" value="2"/>
</dbReference>